<gene>
    <name evidence="3" type="ORF">PHMEG_0002837</name>
</gene>
<evidence type="ECO:0000256" key="1">
    <source>
        <dbReference type="SAM" id="MobiDB-lite"/>
    </source>
</evidence>
<dbReference type="Proteomes" id="UP000198211">
    <property type="component" value="Unassembled WGS sequence"/>
</dbReference>
<protein>
    <submittedName>
        <fullName evidence="3">Uncharacterized protein</fullName>
    </submittedName>
</protein>
<feature type="region of interest" description="Disordered" evidence="1">
    <location>
        <begin position="44"/>
        <end position="80"/>
    </location>
</feature>
<proteinExistence type="predicted"/>
<dbReference type="OrthoDB" id="168404at2759"/>
<feature type="chain" id="PRO_5013257149" evidence="2">
    <location>
        <begin position="41"/>
        <end position="207"/>
    </location>
</feature>
<sequence>MRTSGGVDASRRLRDATRRPLPSLTTLLFTLLFLCSLVASESAPQPSQSREWRPQESHVTVSADGIATSRGAGRRRSDGLSITRGIPVDSAVPSDAPVDDQAIKFTPARVDLGRMETCSPQRYYVGVENRGRVSVRLDGADFTHDGFSLATDVRGIRLDPGDKFNVQFVFLPSQVEPNGVDAHLRLLTTSGLFALPISSPEVVMNRL</sequence>
<dbReference type="EMBL" id="NBNE01000134">
    <property type="protein sequence ID" value="OWZ22464.1"/>
    <property type="molecule type" value="Genomic_DNA"/>
</dbReference>
<name>A0A225WXG5_9STRA</name>
<feature type="signal peptide" evidence="2">
    <location>
        <begin position="1"/>
        <end position="40"/>
    </location>
</feature>
<evidence type="ECO:0000256" key="2">
    <source>
        <dbReference type="SAM" id="SignalP"/>
    </source>
</evidence>
<keyword evidence="4" id="KW-1185">Reference proteome</keyword>
<comment type="caution">
    <text evidence="3">The sequence shown here is derived from an EMBL/GenBank/DDBJ whole genome shotgun (WGS) entry which is preliminary data.</text>
</comment>
<dbReference type="AlphaFoldDB" id="A0A225WXG5"/>
<accession>A0A225WXG5</accession>
<evidence type="ECO:0000313" key="4">
    <source>
        <dbReference type="Proteomes" id="UP000198211"/>
    </source>
</evidence>
<reference evidence="4" key="1">
    <citation type="submission" date="2017-03" db="EMBL/GenBank/DDBJ databases">
        <title>Phytopthora megakarya and P. palmivora, two closely related causual agents of cacao black pod achieved similar genome size and gene model numbers by different mechanisms.</title>
        <authorList>
            <person name="Ali S."/>
            <person name="Shao J."/>
            <person name="Larry D.J."/>
            <person name="Kronmiller B."/>
            <person name="Shen D."/>
            <person name="Strem M.D."/>
            <person name="Melnick R.L."/>
            <person name="Guiltinan M.J."/>
            <person name="Tyler B.M."/>
            <person name="Meinhardt L.W."/>
            <person name="Bailey B.A."/>
        </authorList>
    </citation>
    <scope>NUCLEOTIDE SEQUENCE [LARGE SCALE GENOMIC DNA]</scope>
    <source>
        <strain evidence="4">zdho120</strain>
    </source>
</reference>
<evidence type="ECO:0000313" key="3">
    <source>
        <dbReference type="EMBL" id="OWZ22464.1"/>
    </source>
</evidence>
<organism evidence="3 4">
    <name type="scientific">Phytophthora megakarya</name>
    <dbReference type="NCBI Taxonomy" id="4795"/>
    <lineage>
        <taxon>Eukaryota</taxon>
        <taxon>Sar</taxon>
        <taxon>Stramenopiles</taxon>
        <taxon>Oomycota</taxon>
        <taxon>Peronosporomycetes</taxon>
        <taxon>Peronosporales</taxon>
        <taxon>Peronosporaceae</taxon>
        <taxon>Phytophthora</taxon>
    </lineage>
</organism>
<keyword evidence="2" id="KW-0732">Signal</keyword>